<evidence type="ECO:0000313" key="3">
    <source>
        <dbReference type="EMBL" id="AZE49868.1"/>
    </source>
</evidence>
<dbReference type="EC" id="1.1.1.100" evidence="3"/>
<protein>
    <submittedName>
        <fullName evidence="3">3-oxoacyl-ACP reductase</fullName>
        <ecNumber evidence="3">1.1.1.100</ecNumber>
    </submittedName>
</protein>
<dbReference type="Gene3D" id="3.40.50.720">
    <property type="entry name" value="NAD(P)-binding Rossmann-like Domain"/>
    <property type="match status" value="1"/>
</dbReference>
<name>A0A3G7TTS8_9PSED</name>
<sequence length="248" mass="26030">MSLTLNANSTVIITGASSGIGLGLAQAYLARGYNVVGNARSAQRLAAAAETLGRSERFLGVAGDIADPATATQLVERAVDRFGQVDVLVNNAGFFLPKAFIDYRPEELESLLQTNLKGVVYASQAAARHMIERRQGRIINISASVALQPNLAVPAALPVLIKGGVNQMTRALALELSPFNIQVNAVAPGIIDTPMHDPAHRAFLDGLQPAGRVGRIEEIADAVLYLSGACFTTGVVLPVDGGMSSGKW</sequence>
<dbReference type="FunFam" id="3.40.50.720:FF:000084">
    <property type="entry name" value="Short-chain dehydrogenase reductase"/>
    <property type="match status" value="1"/>
</dbReference>
<dbReference type="PANTHER" id="PTHR42760:SF135">
    <property type="entry name" value="BLL7886 PROTEIN"/>
    <property type="match status" value="1"/>
</dbReference>
<keyword evidence="3" id="KW-0560">Oxidoreductase</keyword>
<dbReference type="GO" id="GO:0030497">
    <property type="term" value="P:fatty acid elongation"/>
    <property type="evidence" value="ECO:0007669"/>
    <property type="project" value="TreeGrafter"/>
</dbReference>
<evidence type="ECO:0000256" key="1">
    <source>
        <dbReference type="ARBA" id="ARBA00006484"/>
    </source>
</evidence>
<dbReference type="CDD" id="cd05233">
    <property type="entry name" value="SDR_c"/>
    <property type="match status" value="1"/>
</dbReference>
<dbReference type="PANTHER" id="PTHR42760">
    <property type="entry name" value="SHORT-CHAIN DEHYDROGENASES/REDUCTASES FAMILY MEMBER"/>
    <property type="match status" value="1"/>
</dbReference>
<dbReference type="EMBL" id="CP027753">
    <property type="protein sequence ID" value="AZE49868.1"/>
    <property type="molecule type" value="Genomic_DNA"/>
</dbReference>
<organism evidence="3 4">
    <name type="scientific">Pseudomonas chlororaphis</name>
    <dbReference type="NCBI Taxonomy" id="587753"/>
    <lineage>
        <taxon>Bacteria</taxon>
        <taxon>Pseudomonadati</taxon>
        <taxon>Pseudomonadota</taxon>
        <taxon>Gammaproteobacteria</taxon>
        <taxon>Pseudomonadales</taxon>
        <taxon>Pseudomonadaceae</taxon>
        <taxon>Pseudomonas</taxon>
    </lineage>
</organism>
<dbReference type="PRINTS" id="PR00081">
    <property type="entry name" value="GDHRDH"/>
</dbReference>
<dbReference type="Proteomes" id="UP000268048">
    <property type="component" value="Chromosome"/>
</dbReference>
<accession>A0A3G7TTS8</accession>
<dbReference type="RefSeq" id="WP_124321463.1">
    <property type="nucleotide sequence ID" value="NZ_CP027753.1"/>
</dbReference>
<dbReference type="GO" id="GO:0004316">
    <property type="term" value="F:3-oxoacyl-[acyl-carrier-protein] reductase (NADPH) activity"/>
    <property type="evidence" value="ECO:0007669"/>
    <property type="project" value="UniProtKB-EC"/>
</dbReference>
<gene>
    <name evidence="3" type="ORF">C4K04_4203</name>
</gene>
<comment type="similarity">
    <text evidence="1 2">Belongs to the short-chain dehydrogenases/reductases (SDR) family.</text>
</comment>
<evidence type="ECO:0000256" key="2">
    <source>
        <dbReference type="RuleBase" id="RU000363"/>
    </source>
</evidence>
<dbReference type="SUPFAM" id="SSF51735">
    <property type="entry name" value="NAD(P)-binding Rossmann-fold domains"/>
    <property type="match status" value="1"/>
</dbReference>
<dbReference type="Pfam" id="PF00106">
    <property type="entry name" value="adh_short"/>
    <property type="match status" value="1"/>
</dbReference>
<evidence type="ECO:0000313" key="4">
    <source>
        <dbReference type="Proteomes" id="UP000268048"/>
    </source>
</evidence>
<dbReference type="PRINTS" id="PR00080">
    <property type="entry name" value="SDRFAMILY"/>
</dbReference>
<dbReference type="InterPro" id="IPR036291">
    <property type="entry name" value="NAD(P)-bd_dom_sf"/>
</dbReference>
<proteinExistence type="inferred from homology"/>
<dbReference type="AlphaFoldDB" id="A0A3G7TTS8"/>
<reference evidence="3 4" key="1">
    <citation type="submission" date="2018-03" db="EMBL/GenBank/DDBJ databases">
        <title>Diversity of phytobeneficial traits revealed by whole-genome analysis of worldwide-isolated phenazine-producing Pseudomonas spp.</title>
        <authorList>
            <person name="Biessy A."/>
            <person name="Novinscak A."/>
            <person name="Blom J."/>
            <person name="Leger G."/>
            <person name="Thomashow L.S."/>
            <person name="Cazorla F.M."/>
            <person name="Josic D."/>
            <person name="Filion M."/>
        </authorList>
    </citation>
    <scope>NUCLEOTIDE SEQUENCE [LARGE SCALE GENOMIC DNA]</scope>
    <source>
        <strain evidence="3 4">B25</strain>
    </source>
</reference>
<dbReference type="InterPro" id="IPR002347">
    <property type="entry name" value="SDR_fam"/>
</dbReference>